<organism evidence="1 2">
    <name type="scientific">Stagnihabitans tardus</name>
    <dbReference type="NCBI Taxonomy" id="2699202"/>
    <lineage>
        <taxon>Bacteria</taxon>
        <taxon>Pseudomonadati</taxon>
        <taxon>Pseudomonadota</taxon>
        <taxon>Alphaproteobacteria</taxon>
        <taxon>Rhodobacterales</taxon>
        <taxon>Paracoccaceae</taxon>
        <taxon>Stagnihabitans</taxon>
    </lineage>
</organism>
<dbReference type="EMBL" id="JAABNR010000020">
    <property type="protein sequence ID" value="NBZ89270.1"/>
    <property type="molecule type" value="Genomic_DNA"/>
</dbReference>
<proteinExistence type="predicted"/>
<evidence type="ECO:0000313" key="2">
    <source>
        <dbReference type="Proteomes" id="UP001193501"/>
    </source>
</evidence>
<dbReference type="RefSeq" id="WP_168776073.1">
    <property type="nucleotide sequence ID" value="NZ_JAABNR010000020.1"/>
</dbReference>
<sequence length="151" mass="17122">MTNDCPSAVARAIIGRPIWDFVTGLDTRSYMNALLFAARSAGQSVSVRYRCDSIEEWRLYELLIEPLAENGLRLSHRPLELIRRRTPPIAPQGEPLRCCSQCLRSRHGDRWEDSDIHPALEPHKVDFVVCPLCKAEAQKAIRTAFSARAYS</sequence>
<reference evidence="1" key="1">
    <citation type="submission" date="2020-01" db="EMBL/GenBank/DDBJ databases">
        <authorList>
            <person name="Chen W.-M."/>
        </authorList>
    </citation>
    <scope>NUCLEOTIDE SEQUENCE</scope>
    <source>
        <strain evidence="1">CYK-10</strain>
    </source>
</reference>
<protein>
    <submittedName>
        <fullName evidence="1">Uncharacterized protein</fullName>
    </submittedName>
</protein>
<evidence type="ECO:0000313" key="1">
    <source>
        <dbReference type="EMBL" id="NBZ89270.1"/>
    </source>
</evidence>
<comment type="caution">
    <text evidence="1">The sequence shown here is derived from an EMBL/GenBank/DDBJ whole genome shotgun (WGS) entry which is preliminary data.</text>
</comment>
<gene>
    <name evidence="1" type="ORF">GV832_16905</name>
</gene>
<name>A0AAE5BTP7_9RHOB</name>
<keyword evidence="2" id="KW-1185">Reference proteome</keyword>
<dbReference type="AlphaFoldDB" id="A0AAE5BTP7"/>
<accession>A0AAE5BTP7</accession>
<dbReference type="Proteomes" id="UP001193501">
    <property type="component" value="Unassembled WGS sequence"/>
</dbReference>